<dbReference type="SMART" id="SM00184">
    <property type="entry name" value="RING"/>
    <property type="match status" value="1"/>
</dbReference>
<keyword evidence="7" id="KW-1185">Reference proteome</keyword>
<dbReference type="GO" id="GO:0008270">
    <property type="term" value="F:zinc ion binding"/>
    <property type="evidence" value="ECO:0007669"/>
    <property type="project" value="UniProtKB-KW"/>
</dbReference>
<dbReference type="Gene3D" id="3.30.40.10">
    <property type="entry name" value="Zinc/RING finger domain, C3HC4 (zinc finger)"/>
    <property type="match status" value="1"/>
</dbReference>
<keyword evidence="2 4" id="KW-0863">Zinc-finger</keyword>
<evidence type="ECO:0000256" key="1">
    <source>
        <dbReference type="ARBA" id="ARBA00022723"/>
    </source>
</evidence>
<evidence type="ECO:0000256" key="3">
    <source>
        <dbReference type="ARBA" id="ARBA00022833"/>
    </source>
</evidence>
<evidence type="ECO:0000256" key="4">
    <source>
        <dbReference type="PROSITE-ProRule" id="PRU00175"/>
    </source>
</evidence>
<keyword evidence="1" id="KW-0479">Metal-binding</keyword>
<dbReference type="InterPro" id="IPR017907">
    <property type="entry name" value="Znf_RING_CS"/>
</dbReference>
<sequence>MTDEEISCPICLSSSKDSSSTQFAKTVCGHIFCTACLTHVLCKPRKIYEDEDDVRKICITRGKCPMCRGHINLFELRDTTNPDACAVEKNTDVKSWPIFGQAYLQKPLGRVSSRRESLMERLAKEDGPMKGFGIEFNFCSDVPAMKFAVPIYTYSFESTEHECLHELKFDDFHFHKDTMTFHGKCRAADSRPWTQMYPKNDLANEPMPAYFYERLECMLQFSPDGRYIRDGYKSWSLYDTSLLKRYPLDGTWECNVSREAYTMHVQCHSSTYFNQRGLFDISDNKVSYRLDGSEPQVAVQEILPGSNAAIGDVLSFESPPLPVWKWTRVSLDLKDASSVVRMKPLSSNVAPGSRFVYQRVINDPCNNDTLGPSYHSDSVWGNTFCQAFTVGLASYHFVKSEENDGEYQAYISYENPKTSQWPDLDNGQPIPPRVSFRNIQWDEHTRTFKGDILWVQDFGSTWTGDSKWTYEMVFDPTFKFIASGSCTMSNREPHIFGDSLVYINAALEHIFSEALRSASTEDYLGIIRECRDNGASPPTLQCLGEVALSVMYGEEESCFDFNL</sequence>
<name>A0ABD3NF30_9STRA</name>
<protein>
    <recommendedName>
        <fullName evidence="5">RING-type domain-containing protein</fullName>
    </recommendedName>
</protein>
<dbReference type="InterPro" id="IPR001841">
    <property type="entry name" value="Znf_RING"/>
</dbReference>
<reference evidence="6 7" key="1">
    <citation type="submission" date="2024-10" db="EMBL/GenBank/DDBJ databases">
        <title>Updated reference genomes for cyclostephanoid diatoms.</title>
        <authorList>
            <person name="Roberts W.R."/>
            <person name="Alverson A.J."/>
        </authorList>
    </citation>
    <scope>NUCLEOTIDE SEQUENCE [LARGE SCALE GENOMIC DNA]</scope>
    <source>
        <strain evidence="6 7">AJA010-31</strain>
    </source>
</reference>
<evidence type="ECO:0000256" key="2">
    <source>
        <dbReference type="ARBA" id="ARBA00022771"/>
    </source>
</evidence>
<keyword evidence="3" id="KW-0862">Zinc</keyword>
<gene>
    <name evidence="6" type="ORF">ACHAWO_005275</name>
</gene>
<evidence type="ECO:0000259" key="5">
    <source>
        <dbReference type="PROSITE" id="PS50089"/>
    </source>
</evidence>
<dbReference type="InterPro" id="IPR013083">
    <property type="entry name" value="Znf_RING/FYVE/PHD"/>
</dbReference>
<evidence type="ECO:0000313" key="6">
    <source>
        <dbReference type="EMBL" id="KAL3774068.1"/>
    </source>
</evidence>
<dbReference type="EMBL" id="JALLPJ020001211">
    <property type="protein sequence ID" value="KAL3774068.1"/>
    <property type="molecule type" value="Genomic_DNA"/>
</dbReference>
<dbReference type="AlphaFoldDB" id="A0ABD3NF30"/>
<organism evidence="6 7">
    <name type="scientific">Cyclotella atomus</name>
    <dbReference type="NCBI Taxonomy" id="382360"/>
    <lineage>
        <taxon>Eukaryota</taxon>
        <taxon>Sar</taxon>
        <taxon>Stramenopiles</taxon>
        <taxon>Ochrophyta</taxon>
        <taxon>Bacillariophyta</taxon>
        <taxon>Coscinodiscophyceae</taxon>
        <taxon>Thalassiosirophycidae</taxon>
        <taxon>Stephanodiscales</taxon>
        <taxon>Stephanodiscaceae</taxon>
        <taxon>Cyclotella</taxon>
    </lineage>
</organism>
<proteinExistence type="predicted"/>
<evidence type="ECO:0000313" key="7">
    <source>
        <dbReference type="Proteomes" id="UP001530400"/>
    </source>
</evidence>
<accession>A0ABD3NF30</accession>
<dbReference type="PROSITE" id="PS50089">
    <property type="entry name" value="ZF_RING_2"/>
    <property type="match status" value="1"/>
</dbReference>
<comment type="caution">
    <text evidence="6">The sequence shown here is derived from an EMBL/GenBank/DDBJ whole genome shotgun (WGS) entry which is preliminary data.</text>
</comment>
<dbReference type="PROSITE" id="PS00518">
    <property type="entry name" value="ZF_RING_1"/>
    <property type="match status" value="1"/>
</dbReference>
<dbReference type="SUPFAM" id="SSF57850">
    <property type="entry name" value="RING/U-box"/>
    <property type="match status" value="1"/>
</dbReference>
<dbReference type="Proteomes" id="UP001530400">
    <property type="component" value="Unassembled WGS sequence"/>
</dbReference>
<feature type="domain" description="RING-type" evidence="5">
    <location>
        <begin position="8"/>
        <end position="68"/>
    </location>
</feature>